<dbReference type="InterPro" id="IPR013083">
    <property type="entry name" value="Znf_RING/FYVE/PHD"/>
</dbReference>
<proteinExistence type="predicted"/>
<feature type="domain" description="RING-type" evidence="1">
    <location>
        <begin position="10"/>
        <end position="58"/>
    </location>
</feature>
<dbReference type="PROSITE" id="PS50089">
    <property type="entry name" value="ZF_RING_2"/>
    <property type="match status" value="1"/>
</dbReference>
<dbReference type="SUPFAM" id="SSF57850">
    <property type="entry name" value="RING/U-box"/>
    <property type="match status" value="1"/>
</dbReference>
<protein>
    <recommendedName>
        <fullName evidence="1">RING-type domain-containing protein</fullName>
    </recommendedName>
</protein>
<evidence type="ECO:0000313" key="2">
    <source>
        <dbReference type="EMBL" id="QHT38451.1"/>
    </source>
</evidence>
<reference evidence="2" key="1">
    <citation type="journal article" date="2020" name="Nature">
        <title>Giant virus diversity and host interactions through global metagenomics.</title>
        <authorList>
            <person name="Schulz F."/>
            <person name="Roux S."/>
            <person name="Paez-Espino D."/>
            <person name="Jungbluth S."/>
            <person name="Walsh D.A."/>
            <person name="Denef V.J."/>
            <person name="McMahon K.D."/>
            <person name="Konstantinidis K.T."/>
            <person name="Eloe-Fadrosh E.A."/>
            <person name="Kyrpides N.C."/>
            <person name="Woyke T."/>
        </authorList>
    </citation>
    <scope>NUCLEOTIDE SEQUENCE</scope>
    <source>
        <strain evidence="2">GVMAG-S-ERX556101-89</strain>
    </source>
</reference>
<dbReference type="InterPro" id="IPR001841">
    <property type="entry name" value="Znf_RING"/>
</dbReference>
<dbReference type="AlphaFoldDB" id="A0A6C0FC59"/>
<organism evidence="2">
    <name type="scientific">viral metagenome</name>
    <dbReference type="NCBI Taxonomy" id="1070528"/>
    <lineage>
        <taxon>unclassified sequences</taxon>
        <taxon>metagenomes</taxon>
        <taxon>organismal metagenomes</taxon>
    </lineage>
</organism>
<sequence length="209" mass="23530">MENTAESKQCNVCSEECKELKTCNNLGDEGDTACQYKMCESCLDQISKKLDNKCPQCRKEILSTTPENIEQYTNSENPECCLGKTTRNFIIDNCCFSCIHVTSTFIIIGCNALTGGSIIYVFNPSVVGTLSACRCQDWCLTMYIGMAVNCAGILCFKTTDSYCRSEYNRPLIDENNRGCCCCKYANMGIRAYETMINREIAENEEMERE</sequence>
<name>A0A6C0FC59_9ZZZZ</name>
<dbReference type="EMBL" id="MN738830">
    <property type="protein sequence ID" value="QHT38451.1"/>
    <property type="molecule type" value="Genomic_DNA"/>
</dbReference>
<evidence type="ECO:0000259" key="1">
    <source>
        <dbReference type="PROSITE" id="PS50089"/>
    </source>
</evidence>
<dbReference type="Gene3D" id="3.30.40.10">
    <property type="entry name" value="Zinc/RING finger domain, C3HC4 (zinc finger)"/>
    <property type="match status" value="1"/>
</dbReference>
<accession>A0A6C0FC59</accession>